<keyword evidence="2" id="KW-1185">Reference proteome</keyword>
<name>A0A974NQF4_PERPY</name>
<evidence type="ECO:0000313" key="1">
    <source>
        <dbReference type="EMBL" id="QQT01934.1"/>
    </source>
</evidence>
<organism evidence="1 2">
    <name type="scientific">Peribacillus psychrosaccharolyticus</name>
    <name type="common">Bacillus psychrosaccharolyticus</name>
    <dbReference type="NCBI Taxonomy" id="1407"/>
    <lineage>
        <taxon>Bacteria</taxon>
        <taxon>Bacillati</taxon>
        <taxon>Bacillota</taxon>
        <taxon>Bacilli</taxon>
        <taxon>Bacillales</taxon>
        <taxon>Bacillaceae</taxon>
        <taxon>Peribacillus</taxon>
    </lineage>
</organism>
<dbReference type="EMBL" id="CP068053">
    <property type="protein sequence ID" value="QQT01934.1"/>
    <property type="molecule type" value="Genomic_DNA"/>
</dbReference>
<dbReference type="KEGG" id="ppsr:I6J18_08875"/>
<sequence>MEMQERHKLIANDFVTRGIIKNSEAATALLKSGIFIPKVPVLTHLQMSDAMISLRNNMNLLKDSRVPYMSLYKNILDSIGDRNLESIEALAMDENASLADIDDNENLENIEAVRPYIYDAAIKLKYI</sequence>
<dbReference type="Proteomes" id="UP000595254">
    <property type="component" value="Chromosome"/>
</dbReference>
<dbReference type="AlphaFoldDB" id="A0A974NQF4"/>
<protein>
    <submittedName>
        <fullName evidence="1">Uncharacterized protein</fullName>
    </submittedName>
</protein>
<accession>A0A974NQF4</accession>
<dbReference type="RefSeq" id="WP_152526373.1">
    <property type="nucleotide sequence ID" value="NZ_CP068053.1"/>
</dbReference>
<gene>
    <name evidence="1" type="ORF">I6J18_08875</name>
</gene>
<reference evidence="1 2" key="1">
    <citation type="submission" date="2021-01" db="EMBL/GenBank/DDBJ databases">
        <title>FDA dAtabase for Regulatory Grade micrObial Sequences (FDA-ARGOS): Supporting development and validation of Infectious Disease Dx tests.</title>
        <authorList>
            <person name="Nelson B."/>
            <person name="Plummer A."/>
            <person name="Tallon L."/>
            <person name="Sadzewicz L."/>
            <person name="Zhao X."/>
            <person name="Boylan J."/>
            <person name="Ott S."/>
            <person name="Bowen H."/>
            <person name="Vavikolanu K."/>
            <person name="Mehta A."/>
            <person name="Aluvathingal J."/>
            <person name="Nadendla S."/>
            <person name="Myers T."/>
            <person name="Yan Y."/>
            <person name="Sichtig H."/>
        </authorList>
    </citation>
    <scope>NUCLEOTIDE SEQUENCE [LARGE SCALE GENOMIC DNA]</scope>
    <source>
        <strain evidence="1 2">FDAARGOS_1161</strain>
    </source>
</reference>
<evidence type="ECO:0000313" key="2">
    <source>
        <dbReference type="Proteomes" id="UP000595254"/>
    </source>
</evidence>
<proteinExistence type="predicted"/>